<protein>
    <recommendedName>
        <fullName evidence="4">Tetratricopeptide repeat protein</fullName>
    </recommendedName>
</protein>
<gene>
    <name evidence="2" type="ORF">DDZ16_11535</name>
</gene>
<keyword evidence="3" id="KW-1185">Reference proteome</keyword>
<reference evidence="2 3" key="1">
    <citation type="submission" date="2018-05" db="EMBL/GenBank/DDBJ databases">
        <title>Marinilabilia rubrum sp. nov., isolated from saltern sediment.</title>
        <authorList>
            <person name="Zhang R."/>
        </authorList>
    </citation>
    <scope>NUCLEOTIDE SEQUENCE [LARGE SCALE GENOMIC DNA]</scope>
    <source>
        <strain evidence="2 3">WTE16</strain>
    </source>
</reference>
<feature type="region of interest" description="Disordered" evidence="1">
    <location>
        <begin position="250"/>
        <end position="274"/>
    </location>
</feature>
<dbReference type="Proteomes" id="UP000244956">
    <property type="component" value="Unassembled WGS sequence"/>
</dbReference>
<dbReference type="EMBL" id="QEWP01000008">
    <property type="protein sequence ID" value="PWD99222.1"/>
    <property type="molecule type" value="Genomic_DNA"/>
</dbReference>
<evidence type="ECO:0000256" key="1">
    <source>
        <dbReference type="SAM" id="MobiDB-lite"/>
    </source>
</evidence>
<proteinExistence type="predicted"/>
<evidence type="ECO:0000313" key="2">
    <source>
        <dbReference type="EMBL" id="PWD99222.1"/>
    </source>
</evidence>
<accession>A0A2U2B844</accession>
<name>A0A2U2B844_9BACT</name>
<organism evidence="2 3">
    <name type="scientific">Marinilabilia rubra</name>
    <dbReference type="NCBI Taxonomy" id="2162893"/>
    <lineage>
        <taxon>Bacteria</taxon>
        <taxon>Pseudomonadati</taxon>
        <taxon>Bacteroidota</taxon>
        <taxon>Bacteroidia</taxon>
        <taxon>Marinilabiliales</taxon>
        <taxon>Marinilabiliaceae</taxon>
        <taxon>Marinilabilia</taxon>
    </lineage>
</organism>
<dbReference type="RefSeq" id="WP_109264624.1">
    <property type="nucleotide sequence ID" value="NZ_QEWP01000008.1"/>
</dbReference>
<feature type="region of interest" description="Disordered" evidence="1">
    <location>
        <begin position="122"/>
        <end position="141"/>
    </location>
</feature>
<feature type="region of interest" description="Disordered" evidence="1">
    <location>
        <begin position="186"/>
        <end position="206"/>
    </location>
</feature>
<evidence type="ECO:0000313" key="3">
    <source>
        <dbReference type="Proteomes" id="UP000244956"/>
    </source>
</evidence>
<dbReference type="AlphaFoldDB" id="A0A2U2B844"/>
<feature type="compositionally biased region" description="Basic and acidic residues" evidence="1">
    <location>
        <begin position="261"/>
        <end position="273"/>
    </location>
</feature>
<evidence type="ECO:0008006" key="4">
    <source>
        <dbReference type="Google" id="ProtNLM"/>
    </source>
</evidence>
<dbReference type="OrthoDB" id="594666at2"/>
<comment type="caution">
    <text evidence="2">The sequence shown here is derived from an EMBL/GenBank/DDBJ whole genome shotgun (WGS) entry which is preliminary data.</text>
</comment>
<sequence>MSRMRLIDLLSHPQELDEKTLEMLKEALDAYPFFQAGRMLWIQNLHKLDHIRYNNELKLGAAFIPDRSKLFFLINDVFSSLSVPEDLSYEDDSEAASEPQKEKDANVAAIKDVKDVEENQIEDLSEHSEVEKESANRSLDEGLSGVVGADANYFEVDDSITSATGELIDFSLSGGEEFGVTADDDFDGGEEQHFSGENDESVSTPSELLDYEKETFSSAYSVEEEVPPTPLDFNENHSFSEWLNLLKKQPAQVANEEEDSSAEKSEKQPKKSGMDLIESFLNSSGSEKRILPREEKEVTNEDFSANSITESEDLMTETLANIHIKQERYQKAIEIFEGLSLKYPEKSVYFARRIKEMEDLINNQ</sequence>
<feature type="compositionally biased region" description="Basic and acidic residues" evidence="1">
    <location>
        <begin position="124"/>
        <end position="140"/>
    </location>
</feature>